<dbReference type="EMBL" id="UEYP01000016">
    <property type="protein sequence ID" value="SSC65024.1"/>
    <property type="molecule type" value="Genomic_DNA"/>
</dbReference>
<protein>
    <submittedName>
        <fullName evidence="1">Uncharacterized protein</fullName>
    </submittedName>
</protein>
<proteinExistence type="predicted"/>
<organism evidence="1 2">
    <name type="scientific">Ciceribacter selenitireducens ATCC BAA-1503</name>
    <dbReference type="NCBI Taxonomy" id="1336235"/>
    <lineage>
        <taxon>Bacteria</taxon>
        <taxon>Pseudomonadati</taxon>
        <taxon>Pseudomonadota</taxon>
        <taxon>Alphaproteobacteria</taxon>
        <taxon>Hyphomicrobiales</taxon>
        <taxon>Rhizobiaceae</taxon>
        <taxon>Ciceribacter</taxon>
    </lineage>
</organism>
<evidence type="ECO:0000313" key="2">
    <source>
        <dbReference type="Proteomes" id="UP000254764"/>
    </source>
</evidence>
<sequence>MWQTGWAHFRRGQYTKAWCLSSLGAHFFSDPAIAVEGMNE</sequence>
<dbReference type="Proteomes" id="UP000254764">
    <property type="component" value="Unassembled WGS sequence"/>
</dbReference>
<gene>
    <name evidence="1" type="ORF">RHIZ70_732</name>
</gene>
<keyword evidence="2" id="KW-1185">Reference proteome</keyword>
<reference evidence="2" key="1">
    <citation type="submission" date="2018-07" db="EMBL/GenBank/DDBJ databases">
        <authorList>
            <person name="Peiro R."/>
            <person name="Begona"/>
            <person name="Cbmso G."/>
            <person name="Lopez M."/>
            <person name="Gonzalez S."/>
        </authorList>
    </citation>
    <scope>NUCLEOTIDE SEQUENCE [LARGE SCALE GENOMIC DNA]</scope>
</reference>
<evidence type="ECO:0000313" key="1">
    <source>
        <dbReference type="EMBL" id="SSC65024.1"/>
    </source>
</evidence>
<dbReference type="AlphaFoldDB" id="A0A376AB85"/>
<name>A0A376AB85_9HYPH</name>
<accession>A0A376AB85</accession>